<dbReference type="Pfam" id="PF00096">
    <property type="entry name" value="zf-C2H2"/>
    <property type="match status" value="1"/>
</dbReference>
<dbReference type="SUPFAM" id="SSF57667">
    <property type="entry name" value="beta-beta-alpha zinc fingers"/>
    <property type="match status" value="3"/>
</dbReference>
<feature type="region of interest" description="Disordered" evidence="11">
    <location>
        <begin position="313"/>
        <end position="332"/>
    </location>
</feature>
<keyword evidence="7" id="KW-0238">DNA-binding</keyword>
<feature type="domain" description="C2H2-type" evidence="12">
    <location>
        <begin position="1037"/>
        <end position="1064"/>
    </location>
</feature>
<evidence type="ECO:0000256" key="1">
    <source>
        <dbReference type="ARBA" id="ARBA00004123"/>
    </source>
</evidence>
<evidence type="ECO:0000259" key="12">
    <source>
        <dbReference type="PROSITE" id="PS50157"/>
    </source>
</evidence>
<evidence type="ECO:0000313" key="14">
    <source>
        <dbReference type="Proteomes" id="UP000268350"/>
    </source>
</evidence>
<dbReference type="PANTHER" id="PTHR16515:SF49">
    <property type="entry name" value="GASTRULA ZINC FINGER PROTEIN XLCGF49.1-LIKE-RELATED"/>
    <property type="match status" value="1"/>
</dbReference>
<dbReference type="Proteomes" id="UP000268350">
    <property type="component" value="Unassembled WGS sequence"/>
</dbReference>
<keyword evidence="3" id="KW-0677">Repeat</keyword>
<keyword evidence="9" id="KW-0539">Nucleus</keyword>
<feature type="region of interest" description="Disordered" evidence="11">
    <location>
        <begin position="618"/>
        <end position="647"/>
    </location>
</feature>
<dbReference type="FunFam" id="3.30.160.60:FF:001864">
    <property type="entry name" value="zinc finger protein 883-like"/>
    <property type="match status" value="1"/>
</dbReference>
<evidence type="ECO:0000256" key="7">
    <source>
        <dbReference type="ARBA" id="ARBA00023125"/>
    </source>
</evidence>
<dbReference type="PANTHER" id="PTHR16515">
    <property type="entry name" value="PR DOMAIN ZINC FINGER PROTEIN"/>
    <property type="match status" value="1"/>
</dbReference>
<feature type="compositionally biased region" description="Low complexity" evidence="11">
    <location>
        <begin position="16"/>
        <end position="33"/>
    </location>
</feature>
<feature type="region of interest" description="Disordered" evidence="11">
    <location>
        <begin position="805"/>
        <end position="829"/>
    </location>
</feature>
<dbReference type="EMBL" id="OUUW01000009">
    <property type="protein sequence ID" value="SPP84820.1"/>
    <property type="molecule type" value="Genomic_DNA"/>
</dbReference>
<organism evidence="13 14">
    <name type="scientific">Drosophila guanche</name>
    <name type="common">Fruit fly</name>
    <dbReference type="NCBI Taxonomy" id="7266"/>
    <lineage>
        <taxon>Eukaryota</taxon>
        <taxon>Metazoa</taxon>
        <taxon>Ecdysozoa</taxon>
        <taxon>Arthropoda</taxon>
        <taxon>Hexapoda</taxon>
        <taxon>Insecta</taxon>
        <taxon>Pterygota</taxon>
        <taxon>Neoptera</taxon>
        <taxon>Endopterygota</taxon>
        <taxon>Diptera</taxon>
        <taxon>Brachycera</taxon>
        <taxon>Muscomorpha</taxon>
        <taxon>Ephydroidea</taxon>
        <taxon>Drosophilidae</taxon>
        <taxon>Drosophila</taxon>
        <taxon>Sophophora</taxon>
    </lineage>
</organism>
<evidence type="ECO:0000256" key="10">
    <source>
        <dbReference type="PROSITE-ProRule" id="PRU00042"/>
    </source>
</evidence>
<keyword evidence="8" id="KW-0804">Transcription</keyword>
<keyword evidence="5" id="KW-0862">Zinc</keyword>
<keyword evidence="14" id="KW-1185">Reference proteome</keyword>
<dbReference type="Gene3D" id="3.30.160.60">
    <property type="entry name" value="Classic Zinc Finger"/>
    <property type="match status" value="3"/>
</dbReference>
<evidence type="ECO:0000256" key="6">
    <source>
        <dbReference type="ARBA" id="ARBA00023015"/>
    </source>
</evidence>
<feature type="compositionally biased region" description="Pro residues" evidence="11">
    <location>
        <begin position="318"/>
        <end position="330"/>
    </location>
</feature>
<dbReference type="PROSITE" id="PS50157">
    <property type="entry name" value="ZINC_FINGER_C2H2_2"/>
    <property type="match status" value="5"/>
</dbReference>
<name>A0A3B0K9L9_DROGU</name>
<evidence type="ECO:0000256" key="9">
    <source>
        <dbReference type="ARBA" id="ARBA00023242"/>
    </source>
</evidence>
<gene>
    <name evidence="13" type="ORF">DGUA_6G014659</name>
</gene>
<feature type="region of interest" description="Disordered" evidence="11">
    <location>
        <begin position="16"/>
        <end position="44"/>
    </location>
</feature>
<feature type="compositionally biased region" description="Low complexity" evidence="11">
    <location>
        <begin position="632"/>
        <end position="647"/>
    </location>
</feature>
<dbReference type="GO" id="GO:0003677">
    <property type="term" value="F:DNA binding"/>
    <property type="evidence" value="ECO:0007669"/>
    <property type="project" value="UniProtKB-KW"/>
</dbReference>
<proteinExistence type="predicted"/>
<dbReference type="InterPro" id="IPR013087">
    <property type="entry name" value="Znf_C2H2_type"/>
</dbReference>
<feature type="domain" description="C2H2-type" evidence="12">
    <location>
        <begin position="933"/>
        <end position="960"/>
    </location>
</feature>
<accession>A0A3B0K9L9</accession>
<dbReference type="AlphaFoldDB" id="A0A3B0K9L9"/>
<feature type="domain" description="C2H2-type" evidence="12">
    <location>
        <begin position="982"/>
        <end position="1009"/>
    </location>
</feature>
<evidence type="ECO:0000256" key="8">
    <source>
        <dbReference type="ARBA" id="ARBA00023163"/>
    </source>
</evidence>
<evidence type="ECO:0000256" key="3">
    <source>
        <dbReference type="ARBA" id="ARBA00022737"/>
    </source>
</evidence>
<comment type="subcellular location">
    <subcellularLocation>
        <location evidence="1">Nucleus</location>
    </subcellularLocation>
</comment>
<protein>
    <submittedName>
        <fullName evidence="13">Blast:Zinc finger protein 782</fullName>
    </submittedName>
</protein>
<dbReference type="STRING" id="7266.A0A3B0K9L9"/>
<keyword evidence="6" id="KW-0805">Transcription regulation</keyword>
<feature type="compositionally biased region" description="Low complexity" evidence="11">
    <location>
        <begin position="704"/>
        <end position="713"/>
    </location>
</feature>
<evidence type="ECO:0000256" key="4">
    <source>
        <dbReference type="ARBA" id="ARBA00022771"/>
    </source>
</evidence>
<evidence type="ECO:0000313" key="13">
    <source>
        <dbReference type="EMBL" id="SPP84820.1"/>
    </source>
</evidence>
<feature type="domain" description="C2H2-type" evidence="12">
    <location>
        <begin position="1009"/>
        <end position="1036"/>
    </location>
</feature>
<dbReference type="GO" id="GO:0010468">
    <property type="term" value="P:regulation of gene expression"/>
    <property type="evidence" value="ECO:0007669"/>
    <property type="project" value="TreeGrafter"/>
</dbReference>
<evidence type="ECO:0000256" key="5">
    <source>
        <dbReference type="ARBA" id="ARBA00022833"/>
    </source>
</evidence>
<dbReference type="InterPro" id="IPR050331">
    <property type="entry name" value="Zinc_finger"/>
</dbReference>
<dbReference type="SMART" id="SM00355">
    <property type="entry name" value="ZnF_C2H2"/>
    <property type="match status" value="10"/>
</dbReference>
<dbReference type="Pfam" id="PF12874">
    <property type="entry name" value="zf-met"/>
    <property type="match status" value="1"/>
</dbReference>
<evidence type="ECO:0000256" key="11">
    <source>
        <dbReference type="SAM" id="MobiDB-lite"/>
    </source>
</evidence>
<feature type="domain" description="C2H2-type" evidence="12">
    <location>
        <begin position="1098"/>
        <end position="1125"/>
    </location>
</feature>
<keyword evidence="4 10" id="KW-0863">Zinc-finger</keyword>
<sequence length="1185" mass="128266">MNDAAFSGYYSGIGNQLHPSLHQQQQHQQQAQHQHQHQHPHQELSLSTPVHALETDTNFTSFFDDDIVTCGSTSSSAIWLPIQLGNGNPNGAINATNKAAAEVPFVQIHTTDLQQQAQPEKSYRNAFRRRTAEIKSEELIKSELAEAAAKERLNATPTPPTRNSSCASVEGKAMVQEVPILFRCPNCPFLSLCQVKSSQHVNNCFGTSAEQQRQCPGCPNIFYSSDALNVHLSLDHQLDDDECVTLLGGTGAGAPEVSGTSTKQTLPKSRIFIKSVDCLREPQQDFLPLLQQQDSEDSPVTSSNILDLLDDVAETPGHLPPSEPVAPPCQKPSQKISIKSVDVLREPALLTFDFQLPNGCQEMPLLADSNLVDAHPVVETEKPHQPKIYIRNVDILKEPMLLPSSLPLPLPLPGMGYSGGVATTTAMQNGAGGVGGTAGDVFQADTLLTPTGPLPGFEPSLAPLASMCSEPFPFDSVLSVGGGGGGGGGGVASTLENTRFSALDLDFGVDFEHGIAPLLTEATPPPMPMAPPQPQCQPAGPAGLSGLEQPVELQHYLPPTPSTTKQKIFIKNVDILKAPQRGTLHLRTVDELNFMTRNEVERLIVPNLEPMPKMEPLMDQQQQHTHTHTHTNTHTQPQSQPQPLDSLQLEPQNSQTLSDFQAPLSGSWPSEDSYDLAGDLECWPWIEEAVQEVIPSEAAAGAGDAAASASASEPQVESLGQSSDDFPQLYPSTTEPVQSGEDAMPPLVPVSASDSTAVAGAGSGSSSLPLPPLVPLAAEAGEKPGRIYVANNLLPAAVDPLPGGTSVRGRPYGTKLTAGGGGGGKRKAAPSISQVAEGGKCQVEGCMFRFKSPATLEYHGRCHNDVVGSSQPMVCPECRSSDFSNWNCLHTHLWRTHQIDMELYCCQLCSFKTPIYSRLVNTHAKIHSEERNYKCEQCGKGFKNTKQLKNHRRLHRTQGLGMGKGTLPDQATADSPPTAILHRCGDCGAAFKQRKTLREHLCKERNEQPQCSLCQRVFSSKSSLKLHLRSHQANKRFQCDTCEYEASDHNAFRRHLATHRDRKRYACPHCDFRAIQSTAFRIHLQKRHPEQELSSIIYKCDQCSFSSINQGLLLVHQAKHEHEAPPHNQQSLPVTLPEAVPVAVPATLSTPSSIKVETSLLLAHSSTNVAKMQAGVTLGDVLQSS</sequence>
<feature type="compositionally biased region" description="Polar residues" evidence="11">
    <location>
        <begin position="718"/>
        <end position="737"/>
    </location>
</feature>
<feature type="region of interest" description="Disordered" evidence="11">
    <location>
        <begin position="653"/>
        <end position="672"/>
    </location>
</feature>
<dbReference type="PROSITE" id="PS00028">
    <property type="entry name" value="ZINC_FINGER_C2H2_1"/>
    <property type="match status" value="4"/>
</dbReference>
<feature type="region of interest" description="Disordered" evidence="11">
    <location>
        <begin position="704"/>
        <end position="746"/>
    </location>
</feature>
<evidence type="ECO:0000256" key="2">
    <source>
        <dbReference type="ARBA" id="ARBA00022723"/>
    </source>
</evidence>
<keyword evidence="2" id="KW-0479">Metal-binding</keyword>
<dbReference type="GO" id="GO:0008270">
    <property type="term" value="F:zinc ion binding"/>
    <property type="evidence" value="ECO:0007669"/>
    <property type="project" value="UniProtKB-KW"/>
</dbReference>
<reference evidence="14" key="1">
    <citation type="submission" date="2018-01" db="EMBL/GenBank/DDBJ databases">
        <authorList>
            <person name="Alioto T."/>
            <person name="Alioto T."/>
        </authorList>
    </citation>
    <scope>NUCLEOTIDE SEQUENCE [LARGE SCALE GENOMIC DNA]</scope>
</reference>
<dbReference type="OrthoDB" id="5876240at2759"/>
<dbReference type="InterPro" id="IPR036236">
    <property type="entry name" value="Znf_C2H2_sf"/>
</dbReference>
<dbReference type="GO" id="GO:0005634">
    <property type="term" value="C:nucleus"/>
    <property type="evidence" value="ECO:0007669"/>
    <property type="project" value="UniProtKB-SubCell"/>
</dbReference>